<sequence>TYTHTHTYNFTTNLRATGFIHIPHRLHPPTHAYTVTTAVVAVAATAAMTATAAARAVLGAFQVSRRLAATRKTWNEWDTCYHPLSPPLITTPPPLNVAE</sequence>
<organism evidence="4">
    <name type="scientific">Brugia pahangi</name>
    <name type="common">Filarial nematode worm</name>
    <dbReference type="NCBI Taxonomy" id="6280"/>
    <lineage>
        <taxon>Eukaryota</taxon>
        <taxon>Metazoa</taxon>
        <taxon>Ecdysozoa</taxon>
        <taxon>Nematoda</taxon>
        <taxon>Chromadorea</taxon>
        <taxon>Rhabditida</taxon>
        <taxon>Spirurina</taxon>
        <taxon>Spiruromorpha</taxon>
        <taxon>Filarioidea</taxon>
        <taxon>Onchocercidae</taxon>
        <taxon>Brugia</taxon>
    </lineage>
</organism>
<gene>
    <name evidence="2" type="ORF">BPAG_LOCUS10188</name>
</gene>
<name>A0A0N4TNY0_BRUPA</name>
<dbReference type="EMBL" id="UZAD01013178">
    <property type="protein sequence ID" value="VDN91374.1"/>
    <property type="molecule type" value="Genomic_DNA"/>
</dbReference>
<keyword evidence="1" id="KW-1133">Transmembrane helix</keyword>
<keyword evidence="1" id="KW-0812">Transmembrane</keyword>
<evidence type="ECO:0000313" key="3">
    <source>
        <dbReference type="Proteomes" id="UP000278627"/>
    </source>
</evidence>
<accession>A0A0N4TNY0</accession>
<evidence type="ECO:0000313" key="2">
    <source>
        <dbReference type="EMBL" id="VDN91374.1"/>
    </source>
</evidence>
<evidence type="ECO:0000256" key="1">
    <source>
        <dbReference type="SAM" id="Phobius"/>
    </source>
</evidence>
<dbReference type="WBParaSite" id="BPAG_0001022601-mRNA-1">
    <property type="protein sequence ID" value="BPAG_0001022601-mRNA-1"/>
    <property type="gene ID" value="BPAG_0001022601"/>
</dbReference>
<keyword evidence="3" id="KW-1185">Reference proteome</keyword>
<protein>
    <submittedName>
        <fullName evidence="4">Secreted protein</fullName>
    </submittedName>
</protein>
<dbReference type="AlphaFoldDB" id="A0A0N4TNY0"/>
<reference evidence="2 3" key="2">
    <citation type="submission" date="2018-11" db="EMBL/GenBank/DDBJ databases">
        <authorList>
            <consortium name="Pathogen Informatics"/>
        </authorList>
    </citation>
    <scope>NUCLEOTIDE SEQUENCE [LARGE SCALE GENOMIC DNA]</scope>
</reference>
<keyword evidence="1" id="KW-0472">Membrane</keyword>
<evidence type="ECO:0000313" key="4">
    <source>
        <dbReference type="WBParaSite" id="BPAG_0001022601-mRNA-1"/>
    </source>
</evidence>
<feature type="transmembrane region" description="Helical" evidence="1">
    <location>
        <begin position="32"/>
        <end position="58"/>
    </location>
</feature>
<reference evidence="4" key="1">
    <citation type="submission" date="2017-02" db="UniProtKB">
        <authorList>
            <consortium name="WormBaseParasite"/>
        </authorList>
    </citation>
    <scope>IDENTIFICATION</scope>
</reference>
<proteinExistence type="predicted"/>
<dbReference type="Proteomes" id="UP000278627">
    <property type="component" value="Unassembled WGS sequence"/>
</dbReference>